<reference evidence="2 3" key="1">
    <citation type="journal article" date="2016" name="Sci. Rep.">
        <title>Metabolic traits of an uncultured archaeal lineage -MSBL1- from brine pools of the Red Sea.</title>
        <authorList>
            <person name="Mwirichia R."/>
            <person name="Alam I."/>
            <person name="Rashid M."/>
            <person name="Vinu M."/>
            <person name="Ba-Alawi W."/>
            <person name="Anthony Kamau A."/>
            <person name="Kamanda Ngugi D."/>
            <person name="Goker M."/>
            <person name="Klenk H.P."/>
            <person name="Bajic V."/>
            <person name="Stingl U."/>
        </authorList>
    </citation>
    <scope>NUCLEOTIDE SEQUENCE [LARGE SCALE GENOMIC DNA]</scope>
    <source>
        <strain evidence="2">SCGC-AAA261F17</strain>
    </source>
</reference>
<evidence type="ECO:0000259" key="1">
    <source>
        <dbReference type="PROSITE" id="PS50819"/>
    </source>
</evidence>
<evidence type="ECO:0000313" key="3">
    <source>
        <dbReference type="Proteomes" id="UP000070035"/>
    </source>
</evidence>
<dbReference type="InterPro" id="IPR010982">
    <property type="entry name" value="Lambda_DNA-bd_dom_sf"/>
</dbReference>
<dbReference type="Pfam" id="PF08279">
    <property type="entry name" value="HTH_11"/>
    <property type="match status" value="1"/>
</dbReference>
<comment type="caution">
    <text evidence="2">The sequence shown here is derived from an EMBL/GenBank/DDBJ whole genome shotgun (WGS) entry which is preliminary data.</text>
</comment>
<dbReference type="AlphaFoldDB" id="A0A133V705"/>
<evidence type="ECO:0000313" key="2">
    <source>
        <dbReference type="EMBL" id="KXB02230.1"/>
    </source>
</evidence>
<dbReference type="Proteomes" id="UP000070035">
    <property type="component" value="Unassembled WGS sequence"/>
</dbReference>
<dbReference type="InterPro" id="IPR004042">
    <property type="entry name" value="Intein_endonuc_central"/>
</dbReference>
<sequence>MGSSIYSVNSDFFQNWNSKMAYVLGFVFSDGCVDRTTLSFELQLRDMELLKKIRKVMKSTHPIKTREKRNSARLRISDATIAHHLKWFGLTPNAQMKLPPISPHLFRHFARGFLDGDGWIIASRERSEICVGFSNGDRRFLEKFVKKLNASIRLTINNLRERSKTTKNKKMSIIHQIEWYGANAFRVIKFLYDDLKSGSLYLKRKYERQLKARKLYLGLRKGRKWRAIERKHDTTMKKLLSKLLNKKKLNGSQIAEKLGVSSATVYRWLEKTGVRLPRKKKAKEYITKCPVCGKRIERMGRPKKYCSENCRVIGRRTGKMVNCVICGKEIYRPEWWFKKNTVPLCSRACVGKWQMMRIEKGLVKRSDETGRFLPSNFIQEDFSS</sequence>
<dbReference type="PROSITE" id="PS50819">
    <property type="entry name" value="INTEIN_ENDONUCLEASE"/>
    <property type="match status" value="1"/>
</dbReference>
<dbReference type="Gene3D" id="3.10.28.10">
    <property type="entry name" value="Homing endonucleases"/>
    <property type="match status" value="1"/>
</dbReference>
<gene>
    <name evidence="2" type="ORF">AKJ44_01000</name>
</gene>
<accession>A0A133V705</accession>
<protein>
    <recommendedName>
        <fullName evidence="1">DOD-type homing endonuclease domain-containing protein</fullName>
    </recommendedName>
</protein>
<dbReference type="SUPFAM" id="SSF55608">
    <property type="entry name" value="Homing endonucleases"/>
    <property type="match status" value="2"/>
</dbReference>
<proteinExistence type="predicted"/>
<dbReference type="EMBL" id="LHXY01000008">
    <property type="protein sequence ID" value="KXB02230.1"/>
    <property type="molecule type" value="Genomic_DNA"/>
</dbReference>
<organism evidence="2 3">
    <name type="scientific">candidate division MSBL1 archaeon SCGC-AAA261F17</name>
    <dbReference type="NCBI Taxonomy" id="1698274"/>
    <lineage>
        <taxon>Archaea</taxon>
        <taxon>Methanobacteriati</taxon>
        <taxon>Methanobacteriota</taxon>
        <taxon>candidate division MSBL1</taxon>
    </lineage>
</organism>
<dbReference type="Gene3D" id="1.10.260.40">
    <property type="entry name" value="lambda repressor-like DNA-binding domains"/>
    <property type="match status" value="1"/>
</dbReference>
<dbReference type="GO" id="GO:0004519">
    <property type="term" value="F:endonuclease activity"/>
    <property type="evidence" value="ECO:0007669"/>
    <property type="project" value="InterPro"/>
</dbReference>
<dbReference type="GO" id="GO:0003677">
    <property type="term" value="F:DNA binding"/>
    <property type="evidence" value="ECO:0007669"/>
    <property type="project" value="InterPro"/>
</dbReference>
<keyword evidence="3" id="KW-1185">Reference proteome</keyword>
<dbReference type="InterPro" id="IPR027434">
    <property type="entry name" value="Homing_endonucl"/>
</dbReference>
<feature type="domain" description="DOD-type homing endonuclease" evidence="1">
    <location>
        <begin position="23"/>
        <end position="154"/>
    </location>
</feature>
<name>A0A133V705_9EURY</name>
<dbReference type="InterPro" id="IPR013196">
    <property type="entry name" value="HTH_11"/>
</dbReference>